<keyword evidence="2" id="KW-1185">Reference proteome</keyword>
<proteinExistence type="predicted"/>
<dbReference type="AlphaFoldDB" id="A0A4Z2B0J5"/>
<dbReference type="EMBL" id="SWLE01000021">
    <property type="protein sequence ID" value="TNM85727.1"/>
    <property type="molecule type" value="Genomic_DNA"/>
</dbReference>
<reference evidence="1 2" key="1">
    <citation type="submission" date="2019-04" db="EMBL/GenBank/DDBJ databases">
        <title>The sequence and de novo assembly of Takifugu bimaculatus genome using PacBio and Hi-C technologies.</title>
        <authorList>
            <person name="Xu P."/>
            <person name="Liu B."/>
            <person name="Zhou Z."/>
        </authorList>
    </citation>
    <scope>NUCLEOTIDE SEQUENCE [LARGE SCALE GENOMIC DNA]</scope>
    <source>
        <strain evidence="1">TB-2018</strain>
        <tissue evidence="1">Muscle</tissue>
    </source>
</reference>
<gene>
    <name evidence="1" type="ORF">fugu_007998</name>
</gene>
<accession>A0A4Z2B0J5</accession>
<organism evidence="1 2">
    <name type="scientific">Takifugu bimaculatus</name>
    <dbReference type="NCBI Taxonomy" id="433685"/>
    <lineage>
        <taxon>Eukaryota</taxon>
        <taxon>Metazoa</taxon>
        <taxon>Chordata</taxon>
        <taxon>Craniata</taxon>
        <taxon>Vertebrata</taxon>
        <taxon>Euteleostomi</taxon>
        <taxon>Actinopterygii</taxon>
        <taxon>Neopterygii</taxon>
        <taxon>Teleostei</taxon>
        <taxon>Neoteleostei</taxon>
        <taxon>Acanthomorphata</taxon>
        <taxon>Eupercaria</taxon>
        <taxon>Tetraodontiformes</taxon>
        <taxon>Tetradontoidea</taxon>
        <taxon>Tetraodontidae</taxon>
        <taxon>Takifugu</taxon>
    </lineage>
</organism>
<evidence type="ECO:0000313" key="2">
    <source>
        <dbReference type="Proteomes" id="UP000516260"/>
    </source>
</evidence>
<sequence>MHAPPWSPVLSEIRQMTSDTSINPILPQMTLGKANLPFNTGAPSVFTSDRNANKQRNMRSCCDGMMEKIVVNPTSYCVFLPVHISCNKSLWFERGEKGRRTEKRRMRLIICSCWVGVHAVQLEDKHRRGSGGKDGGVQGA</sequence>
<dbReference type="Proteomes" id="UP000516260">
    <property type="component" value="Chromosome 8"/>
</dbReference>
<comment type="caution">
    <text evidence="1">The sequence shown here is derived from an EMBL/GenBank/DDBJ whole genome shotgun (WGS) entry which is preliminary data.</text>
</comment>
<evidence type="ECO:0000313" key="1">
    <source>
        <dbReference type="EMBL" id="TNM85727.1"/>
    </source>
</evidence>
<name>A0A4Z2B0J5_9TELE</name>
<protein>
    <submittedName>
        <fullName evidence="1">Uncharacterized protein</fullName>
    </submittedName>
</protein>